<protein>
    <recommendedName>
        <fullName evidence="2">Pyruvate/ketoisovalerate oxidoreductase catalytic domain-containing protein</fullName>
    </recommendedName>
</protein>
<dbReference type="AlphaFoldDB" id="A0A382E2V5"/>
<sequence>MDATPAIIKLAVFAVGGQGGGVLSNWIVEVAERNGFRAQATSIAGVAQRTGATIYYVEMAEDTGRAPVFALAPSAGDVDILIAAELMESGRAMMRGLVSPERTTLITSTHRMLAMSEKTVPGNGIADPAPVLAAGRAAARRYI</sequence>
<dbReference type="SUPFAM" id="SSF53323">
    <property type="entry name" value="Pyruvate-ferredoxin oxidoreductase, PFOR, domain III"/>
    <property type="match status" value="1"/>
</dbReference>
<reference evidence="3" key="1">
    <citation type="submission" date="2018-05" db="EMBL/GenBank/DDBJ databases">
        <authorList>
            <person name="Lanie J.A."/>
            <person name="Ng W.-L."/>
            <person name="Kazmierczak K.M."/>
            <person name="Andrzejewski T.M."/>
            <person name="Davidsen T.M."/>
            <person name="Wayne K.J."/>
            <person name="Tettelin H."/>
            <person name="Glass J.I."/>
            <person name="Rusch D."/>
            <person name="Podicherti R."/>
            <person name="Tsui H.-C.T."/>
            <person name="Winkler M.E."/>
        </authorList>
    </citation>
    <scope>NUCLEOTIDE SEQUENCE</scope>
</reference>
<name>A0A382E2V5_9ZZZZ</name>
<dbReference type="GO" id="GO:0016903">
    <property type="term" value="F:oxidoreductase activity, acting on the aldehyde or oxo group of donors"/>
    <property type="evidence" value="ECO:0007669"/>
    <property type="project" value="InterPro"/>
</dbReference>
<dbReference type="EMBL" id="UINC01042451">
    <property type="protein sequence ID" value="SVB45106.1"/>
    <property type="molecule type" value="Genomic_DNA"/>
</dbReference>
<proteinExistence type="predicted"/>
<accession>A0A382E2V5</accession>
<dbReference type="Gene3D" id="3.40.920.10">
    <property type="entry name" value="Pyruvate-ferredoxin oxidoreductase, PFOR, domain III"/>
    <property type="match status" value="1"/>
</dbReference>
<evidence type="ECO:0000259" key="2">
    <source>
        <dbReference type="Pfam" id="PF01558"/>
    </source>
</evidence>
<dbReference type="InterPro" id="IPR002869">
    <property type="entry name" value="Pyrv_flavodox_OxRed_cen"/>
</dbReference>
<evidence type="ECO:0000256" key="1">
    <source>
        <dbReference type="ARBA" id="ARBA00023002"/>
    </source>
</evidence>
<feature type="domain" description="Pyruvate/ketoisovalerate oxidoreductase catalytic" evidence="2">
    <location>
        <begin position="16"/>
        <end position="110"/>
    </location>
</feature>
<organism evidence="3">
    <name type="scientific">marine metagenome</name>
    <dbReference type="NCBI Taxonomy" id="408172"/>
    <lineage>
        <taxon>unclassified sequences</taxon>
        <taxon>metagenomes</taxon>
        <taxon>ecological metagenomes</taxon>
    </lineage>
</organism>
<evidence type="ECO:0000313" key="3">
    <source>
        <dbReference type="EMBL" id="SVB45106.1"/>
    </source>
</evidence>
<keyword evidence="1" id="KW-0560">Oxidoreductase</keyword>
<feature type="non-terminal residue" evidence="3">
    <location>
        <position position="143"/>
    </location>
</feature>
<dbReference type="Pfam" id="PF01558">
    <property type="entry name" value="POR"/>
    <property type="match status" value="1"/>
</dbReference>
<gene>
    <name evidence="3" type="ORF">METZ01_LOCUS197960</name>
</gene>
<dbReference type="InterPro" id="IPR019752">
    <property type="entry name" value="Pyrv/ketoisovalerate_OxRed_cat"/>
</dbReference>